<name>A0A396HRB2_MEDTR</name>
<accession>A0A396HRB2</accession>
<gene>
    <name evidence="1" type="ORF">MtrunA17_Chr5g0423161</name>
</gene>
<reference evidence="1" key="1">
    <citation type="journal article" date="2018" name="Nat. Plants">
        <title>Whole-genome landscape of Medicago truncatula symbiotic genes.</title>
        <authorList>
            <person name="Pecrix Y."/>
            <person name="Gamas P."/>
            <person name="Carrere S."/>
        </authorList>
    </citation>
    <scope>NUCLEOTIDE SEQUENCE</scope>
    <source>
        <tissue evidence="1">Leaves</tissue>
    </source>
</reference>
<dbReference type="EMBL" id="PSQE01000005">
    <property type="protein sequence ID" value="RHN55872.1"/>
    <property type="molecule type" value="Genomic_DNA"/>
</dbReference>
<organism evidence="1">
    <name type="scientific">Medicago truncatula</name>
    <name type="common">Barrel medic</name>
    <name type="synonym">Medicago tribuloides</name>
    <dbReference type="NCBI Taxonomy" id="3880"/>
    <lineage>
        <taxon>Eukaryota</taxon>
        <taxon>Viridiplantae</taxon>
        <taxon>Streptophyta</taxon>
        <taxon>Embryophyta</taxon>
        <taxon>Tracheophyta</taxon>
        <taxon>Spermatophyta</taxon>
        <taxon>Magnoliopsida</taxon>
        <taxon>eudicotyledons</taxon>
        <taxon>Gunneridae</taxon>
        <taxon>Pentapetalae</taxon>
        <taxon>rosids</taxon>
        <taxon>fabids</taxon>
        <taxon>Fabales</taxon>
        <taxon>Fabaceae</taxon>
        <taxon>Papilionoideae</taxon>
        <taxon>50 kb inversion clade</taxon>
        <taxon>NPAAA clade</taxon>
        <taxon>Hologalegina</taxon>
        <taxon>IRL clade</taxon>
        <taxon>Trifolieae</taxon>
        <taxon>Medicago</taxon>
    </lineage>
</organism>
<protein>
    <submittedName>
        <fullName evidence="1">Uncharacterized protein</fullName>
    </submittedName>
</protein>
<proteinExistence type="predicted"/>
<dbReference type="Proteomes" id="UP000265566">
    <property type="component" value="Chromosome 5"/>
</dbReference>
<dbReference type="AlphaFoldDB" id="A0A396HRB2"/>
<dbReference type="Gramene" id="rna31150">
    <property type="protein sequence ID" value="RHN55872.1"/>
    <property type="gene ID" value="gene31150"/>
</dbReference>
<comment type="caution">
    <text evidence="1">The sequence shown here is derived from an EMBL/GenBank/DDBJ whole genome shotgun (WGS) entry which is preliminary data.</text>
</comment>
<sequence>MIVRNDKIFNGVHYDVDDIVEEIKVLSWRWLLSRTNKNTCLYYEWCWDPI</sequence>
<evidence type="ECO:0000313" key="1">
    <source>
        <dbReference type="EMBL" id="RHN55872.1"/>
    </source>
</evidence>